<dbReference type="InterPro" id="IPR013767">
    <property type="entry name" value="PAS_fold"/>
</dbReference>
<reference evidence="5 6" key="1">
    <citation type="submission" date="2016-05" db="EMBL/GenBank/DDBJ databases">
        <title>Complete genome sequence of Novosphingobium guangzhouense SA925(T).</title>
        <authorList>
            <person name="Sha S."/>
        </authorList>
    </citation>
    <scope>NUCLEOTIDE SEQUENCE [LARGE SCALE GENOMIC DNA]</scope>
    <source>
        <strain evidence="5 6">SA925</strain>
    </source>
</reference>
<protein>
    <recommendedName>
        <fullName evidence="7">Diguanylate cyclase</fullName>
    </recommendedName>
</protein>
<dbReference type="Gene3D" id="3.20.20.450">
    <property type="entry name" value="EAL domain"/>
    <property type="match status" value="1"/>
</dbReference>
<dbReference type="InterPro" id="IPR000700">
    <property type="entry name" value="PAS-assoc_C"/>
</dbReference>
<evidence type="ECO:0000259" key="4">
    <source>
        <dbReference type="PROSITE" id="PS50887"/>
    </source>
</evidence>
<feature type="domain" description="PAC" evidence="2">
    <location>
        <begin position="119"/>
        <end position="171"/>
    </location>
</feature>
<dbReference type="Pfam" id="PF00563">
    <property type="entry name" value="EAL"/>
    <property type="match status" value="1"/>
</dbReference>
<dbReference type="Pfam" id="PF12860">
    <property type="entry name" value="PAS_7"/>
    <property type="match status" value="1"/>
</dbReference>
<dbReference type="InterPro" id="IPR000160">
    <property type="entry name" value="GGDEF_dom"/>
</dbReference>
<dbReference type="PANTHER" id="PTHR44757:SF2">
    <property type="entry name" value="BIOFILM ARCHITECTURE MAINTENANCE PROTEIN MBAA"/>
    <property type="match status" value="1"/>
</dbReference>
<dbReference type="SMART" id="SM00091">
    <property type="entry name" value="PAS"/>
    <property type="match status" value="2"/>
</dbReference>
<dbReference type="SMART" id="SM00052">
    <property type="entry name" value="EAL"/>
    <property type="match status" value="1"/>
</dbReference>
<feature type="domain" description="EAL" evidence="3">
    <location>
        <begin position="476"/>
        <end position="726"/>
    </location>
</feature>
<dbReference type="SUPFAM" id="SSF141868">
    <property type="entry name" value="EAL domain-like"/>
    <property type="match status" value="1"/>
</dbReference>
<dbReference type="InterPro" id="IPR035919">
    <property type="entry name" value="EAL_sf"/>
</dbReference>
<dbReference type="AlphaFoldDB" id="A0A2K2FTA5"/>
<evidence type="ECO:0000313" key="5">
    <source>
        <dbReference type="EMBL" id="PNU02013.1"/>
    </source>
</evidence>
<dbReference type="PROSITE" id="PS50887">
    <property type="entry name" value="GGDEF"/>
    <property type="match status" value="1"/>
</dbReference>
<evidence type="ECO:0000259" key="1">
    <source>
        <dbReference type="PROSITE" id="PS50112"/>
    </source>
</evidence>
<feature type="domain" description="PAS" evidence="1">
    <location>
        <begin position="44"/>
        <end position="117"/>
    </location>
</feature>
<proteinExistence type="predicted"/>
<gene>
    <name evidence="5" type="ORF">A8V01_11265</name>
</gene>
<dbReference type="PROSITE" id="PS50883">
    <property type="entry name" value="EAL"/>
    <property type="match status" value="1"/>
</dbReference>
<evidence type="ECO:0008006" key="7">
    <source>
        <dbReference type="Google" id="ProtNLM"/>
    </source>
</evidence>
<evidence type="ECO:0000313" key="6">
    <source>
        <dbReference type="Proteomes" id="UP000236327"/>
    </source>
</evidence>
<dbReference type="CDD" id="cd01949">
    <property type="entry name" value="GGDEF"/>
    <property type="match status" value="1"/>
</dbReference>
<accession>A0A2K2FTA5</accession>
<evidence type="ECO:0000259" key="3">
    <source>
        <dbReference type="PROSITE" id="PS50883"/>
    </source>
</evidence>
<dbReference type="Pfam" id="PF00989">
    <property type="entry name" value="PAS"/>
    <property type="match status" value="1"/>
</dbReference>
<keyword evidence="6" id="KW-1185">Reference proteome</keyword>
<dbReference type="NCBIfam" id="TIGR00254">
    <property type="entry name" value="GGDEF"/>
    <property type="match status" value="1"/>
</dbReference>
<comment type="caution">
    <text evidence="5">The sequence shown here is derived from an EMBL/GenBank/DDBJ whole genome shotgun (WGS) entry which is preliminary data.</text>
</comment>
<name>A0A2K2FTA5_9SPHN</name>
<dbReference type="GO" id="GO:0006355">
    <property type="term" value="P:regulation of DNA-templated transcription"/>
    <property type="evidence" value="ECO:0007669"/>
    <property type="project" value="InterPro"/>
</dbReference>
<dbReference type="InterPro" id="IPR029787">
    <property type="entry name" value="Nucleotide_cyclase"/>
</dbReference>
<dbReference type="InterPro" id="IPR052155">
    <property type="entry name" value="Biofilm_reg_signaling"/>
</dbReference>
<dbReference type="Pfam" id="PF00990">
    <property type="entry name" value="GGDEF"/>
    <property type="match status" value="1"/>
</dbReference>
<dbReference type="EMBL" id="LYMM01000095">
    <property type="protein sequence ID" value="PNU02013.1"/>
    <property type="molecule type" value="Genomic_DNA"/>
</dbReference>
<dbReference type="PANTHER" id="PTHR44757">
    <property type="entry name" value="DIGUANYLATE CYCLASE DGCP"/>
    <property type="match status" value="1"/>
</dbReference>
<dbReference type="Proteomes" id="UP000236327">
    <property type="component" value="Unassembled WGS sequence"/>
</dbReference>
<organism evidence="5 6">
    <name type="scientific">Novosphingobium guangzhouense</name>
    <dbReference type="NCBI Taxonomy" id="1850347"/>
    <lineage>
        <taxon>Bacteria</taxon>
        <taxon>Pseudomonadati</taxon>
        <taxon>Pseudomonadota</taxon>
        <taxon>Alphaproteobacteria</taxon>
        <taxon>Sphingomonadales</taxon>
        <taxon>Sphingomonadaceae</taxon>
        <taxon>Novosphingobium</taxon>
    </lineage>
</organism>
<dbReference type="InterPro" id="IPR001633">
    <property type="entry name" value="EAL_dom"/>
</dbReference>
<dbReference type="NCBIfam" id="TIGR00229">
    <property type="entry name" value="sensory_box"/>
    <property type="match status" value="1"/>
</dbReference>
<dbReference type="InterPro" id="IPR043128">
    <property type="entry name" value="Rev_trsase/Diguanyl_cyclase"/>
</dbReference>
<dbReference type="SMART" id="SM00267">
    <property type="entry name" value="GGDEF"/>
    <property type="match status" value="1"/>
</dbReference>
<dbReference type="PROSITE" id="PS50112">
    <property type="entry name" value="PAS"/>
    <property type="match status" value="1"/>
</dbReference>
<dbReference type="PROSITE" id="PS50113">
    <property type="entry name" value="PAC"/>
    <property type="match status" value="1"/>
</dbReference>
<evidence type="ECO:0000259" key="2">
    <source>
        <dbReference type="PROSITE" id="PS50113"/>
    </source>
</evidence>
<feature type="domain" description="GGDEF" evidence="4">
    <location>
        <begin position="331"/>
        <end position="467"/>
    </location>
</feature>
<dbReference type="Gene3D" id="3.30.450.20">
    <property type="entry name" value="PAS domain"/>
    <property type="match status" value="2"/>
</dbReference>
<sequence>MEWVLGFGHEHMWALILIAALSCGLSLLTARSVWHQAHAERERGERQFSRLLRNTSGYAICALDREARVTQWNAGGRALFGYEEDEAIGLPLESFFTAQDRAAHRPANALQEAGAKGIAKGQWLCPRRDGTHFWATGTIETLHDRDGSLIGYSFITRDITDIKEAQDAVAAAGQRLDMALDHMPQGLCMFDRDERMVLANPAFYRVWSICEATWRPGSTLSDMVNAGCFSARKHPAETLTMIRESVRRAIESGGNPGWTLDVSEDLVLAITESPVPGGGWIATFEDITAQRRSEAKIAHMAMHDALTGLPNRPRFYQSLDEMTAEVREGDDRLAVIAIDLDRFKEVNDTFGHALGDHLLRSVAERLASTRRSNETIARLGGDEFAATIRYARRAELNDFIARIRACIATPVTAPDADGGHALIVGASLGIAIFPQDGTTRETLLNNADLAMYRAKATLGESVCFFEPGMDESARQRRQLAADLRHAVERGELRLLYQPQRSLRTGTLAGYEALLRWQHPVRGAVSPADFIPIAEETGEIIALGEWVLRQACIEARGWPGEEKVAVNLSPVQFLQPDLVEMVRAVLLETGLPARRLELEITETAIISDKLRALHCLRQIKGMGISVAIDDFGTGYSSLDTLQSFPFDKIKIDKSFLMRSEGSAQARAIIRAVLALGKSLDIPVLAEGVETESQLRVLEAEGCDEAQGYYFGRPAEAPSLEVTETRLQKIHPVSL</sequence>
<dbReference type="SUPFAM" id="SSF55785">
    <property type="entry name" value="PYP-like sensor domain (PAS domain)"/>
    <property type="match status" value="2"/>
</dbReference>
<dbReference type="SUPFAM" id="SSF55073">
    <property type="entry name" value="Nucleotide cyclase"/>
    <property type="match status" value="1"/>
</dbReference>
<dbReference type="InterPro" id="IPR035965">
    <property type="entry name" value="PAS-like_dom_sf"/>
</dbReference>
<dbReference type="InterPro" id="IPR000014">
    <property type="entry name" value="PAS"/>
</dbReference>
<dbReference type="CDD" id="cd01948">
    <property type="entry name" value="EAL"/>
    <property type="match status" value="1"/>
</dbReference>
<dbReference type="CDD" id="cd00130">
    <property type="entry name" value="PAS"/>
    <property type="match status" value="1"/>
</dbReference>
<dbReference type="Gene3D" id="3.30.70.270">
    <property type="match status" value="1"/>
</dbReference>